<evidence type="ECO:0000256" key="1">
    <source>
        <dbReference type="SAM" id="Coils"/>
    </source>
</evidence>
<feature type="domain" description="HAT C-terminal dimerisation" evidence="3">
    <location>
        <begin position="466"/>
        <end position="504"/>
    </location>
</feature>
<sequence>MSCKRDYESGVSKRKKQKEEQLKKTNKSVESYFMSSKKVNEKTLADEAEREDEVQPEPSSSKLDCQIINIQDEDEVMLELETGNIEDKSKEDRKIGPSAGKLLENINKARFFSLIVDTTQDLGKKNQLSFVIRYTNFFEELRQDEDGNFEEYKKLSIEESFLGFFHVKDATALGLSTQVVDCLQNLGLDIHNIKRWDILSSLTGESEVTLKKLNPTRWASRHDSILAVNVRYLDIMKALTKIILESNKQEEVSEAKALAKSLDNFQFVMLTVVLSKIFTQLNITSKFLQGKETDLEKAARVLERSQTELKKMREDYEAYKDEATLRARKWNVQPMFSQSRQRKVKRHFDELAEDFRFSSGEEAFRVQVFYAVLDIVNRQIEDRFSSVRDVVQLFSVLFPTVLVKLTEKEIFEKAGELQRLYEKDIGPSLPLELISLQSGFKCELSKLKTVYDLASLLMIEFDTLATSFPEVQTALMLFLTLPVTVASAERSFSVLKRINVISEHQ</sequence>
<reference evidence="4" key="1">
    <citation type="submission" date="2025-05" db="UniProtKB">
        <authorList>
            <consortium name="EnsemblMetazoa"/>
        </authorList>
    </citation>
    <scope>IDENTIFICATION</scope>
</reference>
<name>A0ABM5L1J5_DIAVI</name>
<dbReference type="GeneID" id="126891168"/>
<organism evidence="4 5">
    <name type="scientific">Diabrotica virgifera virgifera</name>
    <name type="common">western corn rootworm</name>
    <dbReference type="NCBI Taxonomy" id="50390"/>
    <lineage>
        <taxon>Eukaryota</taxon>
        <taxon>Metazoa</taxon>
        <taxon>Ecdysozoa</taxon>
        <taxon>Arthropoda</taxon>
        <taxon>Hexapoda</taxon>
        <taxon>Insecta</taxon>
        <taxon>Pterygota</taxon>
        <taxon>Neoptera</taxon>
        <taxon>Endopterygota</taxon>
        <taxon>Coleoptera</taxon>
        <taxon>Polyphaga</taxon>
        <taxon>Cucujiformia</taxon>
        <taxon>Chrysomeloidea</taxon>
        <taxon>Chrysomelidae</taxon>
        <taxon>Galerucinae</taxon>
        <taxon>Diabroticina</taxon>
        <taxon>Diabroticites</taxon>
        <taxon>Diabrotica</taxon>
    </lineage>
</organism>
<proteinExistence type="predicted"/>
<dbReference type="PANTHER" id="PTHR45749">
    <property type="match status" value="1"/>
</dbReference>
<feature type="coiled-coil region" evidence="1">
    <location>
        <begin position="288"/>
        <end position="322"/>
    </location>
</feature>
<dbReference type="Proteomes" id="UP001652700">
    <property type="component" value="Unplaced"/>
</dbReference>
<feature type="compositionally biased region" description="Basic and acidic residues" evidence="2">
    <location>
        <begin position="38"/>
        <end position="47"/>
    </location>
</feature>
<dbReference type="PANTHER" id="PTHR45749:SF37">
    <property type="entry name" value="OS05G0311600 PROTEIN"/>
    <property type="match status" value="1"/>
</dbReference>
<accession>A0ABM5L1J5</accession>
<protein>
    <recommendedName>
        <fullName evidence="3">HAT C-terminal dimerisation domain-containing protein</fullName>
    </recommendedName>
</protein>
<dbReference type="Pfam" id="PF05699">
    <property type="entry name" value="Dimer_Tnp_hAT"/>
    <property type="match status" value="1"/>
</dbReference>
<evidence type="ECO:0000256" key="2">
    <source>
        <dbReference type="SAM" id="MobiDB-lite"/>
    </source>
</evidence>
<feature type="region of interest" description="Disordered" evidence="2">
    <location>
        <begin position="1"/>
        <end position="61"/>
    </location>
</feature>
<keyword evidence="1" id="KW-0175">Coiled coil</keyword>
<evidence type="ECO:0000313" key="4">
    <source>
        <dbReference type="EnsemblMetazoa" id="XP_050516311.1"/>
    </source>
</evidence>
<dbReference type="EnsemblMetazoa" id="XM_050660354.1">
    <property type="protein sequence ID" value="XP_050516311.1"/>
    <property type="gene ID" value="LOC126891168"/>
</dbReference>
<dbReference type="InterPro" id="IPR008906">
    <property type="entry name" value="HATC_C_dom"/>
</dbReference>
<evidence type="ECO:0000313" key="5">
    <source>
        <dbReference type="Proteomes" id="UP001652700"/>
    </source>
</evidence>
<evidence type="ECO:0000259" key="3">
    <source>
        <dbReference type="Pfam" id="PF05699"/>
    </source>
</evidence>
<keyword evidence="5" id="KW-1185">Reference proteome</keyword>
<dbReference type="RefSeq" id="XP_050516311.1">
    <property type="nucleotide sequence ID" value="XM_050660354.1"/>
</dbReference>